<reference evidence="2" key="1">
    <citation type="submission" date="2020-11" db="EMBL/GenBank/DDBJ databases">
        <authorList>
            <consortium name="DOE Joint Genome Institute"/>
            <person name="Ahrendt S."/>
            <person name="Riley R."/>
            <person name="Andreopoulos W."/>
            <person name="Labutti K."/>
            <person name="Pangilinan J."/>
            <person name="Ruiz-Duenas F.J."/>
            <person name="Barrasa J.M."/>
            <person name="Sanchez-Garcia M."/>
            <person name="Camarero S."/>
            <person name="Miyauchi S."/>
            <person name="Serrano A."/>
            <person name="Linde D."/>
            <person name="Babiker R."/>
            <person name="Drula E."/>
            <person name="Ayuso-Fernandez I."/>
            <person name="Pacheco R."/>
            <person name="Padilla G."/>
            <person name="Ferreira P."/>
            <person name="Barriuso J."/>
            <person name="Kellner H."/>
            <person name="Castanera R."/>
            <person name="Alfaro M."/>
            <person name="Ramirez L."/>
            <person name="Pisabarro A.G."/>
            <person name="Kuo A."/>
            <person name="Tritt A."/>
            <person name="Lipzen A."/>
            <person name="He G."/>
            <person name="Yan M."/>
            <person name="Ng V."/>
            <person name="Cullen D."/>
            <person name="Martin F."/>
            <person name="Rosso M.-N."/>
            <person name="Henrissat B."/>
            <person name="Hibbett D."/>
            <person name="Martinez A.T."/>
            <person name="Grigoriev I.V."/>
        </authorList>
    </citation>
    <scope>NUCLEOTIDE SEQUENCE</scope>
    <source>
        <strain evidence="2">CBS 247.69</strain>
    </source>
</reference>
<organism evidence="2 3">
    <name type="scientific">Collybia nuda</name>
    <dbReference type="NCBI Taxonomy" id="64659"/>
    <lineage>
        <taxon>Eukaryota</taxon>
        <taxon>Fungi</taxon>
        <taxon>Dikarya</taxon>
        <taxon>Basidiomycota</taxon>
        <taxon>Agaricomycotina</taxon>
        <taxon>Agaricomycetes</taxon>
        <taxon>Agaricomycetidae</taxon>
        <taxon>Agaricales</taxon>
        <taxon>Tricholomatineae</taxon>
        <taxon>Clitocybaceae</taxon>
        <taxon>Collybia</taxon>
    </lineage>
</organism>
<dbReference type="AlphaFoldDB" id="A0A9P5XYK2"/>
<dbReference type="EMBL" id="MU150352">
    <property type="protein sequence ID" value="KAF9458011.1"/>
    <property type="molecule type" value="Genomic_DNA"/>
</dbReference>
<keyword evidence="3" id="KW-1185">Reference proteome</keyword>
<dbReference type="Proteomes" id="UP000807353">
    <property type="component" value="Unassembled WGS sequence"/>
</dbReference>
<name>A0A9P5XYK2_9AGAR</name>
<accession>A0A9P5XYK2</accession>
<gene>
    <name evidence="2" type="ORF">BDZ94DRAFT_1292213</name>
</gene>
<comment type="caution">
    <text evidence="2">The sequence shown here is derived from an EMBL/GenBank/DDBJ whole genome shotgun (WGS) entry which is preliminary data.</text>
</comment>
<sequence length="726" mass="81906">MLVLSISLFCLRGHSIDIVPCRLSVRHFKDGIHLASFGAETDHTEESRKKPQVDLKKCEIFETPLDTIQFEGQLEDHPENDLKAVTAAVGVANAKLVHTWEKLPYTVRSIDSIAEKKLTSNEEASTGRSKKRTRVSGEDQMVTDVDEWILRNEVFLRSLSRSATLYPTWKYGLVPIKHFSTTFSMAEEVKQGGKDIASKICRPTPGSLPGYTFLHQKRADAVYIQPTLASFNTTWESMTDNCLKGLDWSHIFVAGGLVLGALLCPPIPEDHEDYPKSNHPEQWISSDIDLYIYGLTPDEANTKIAHIADIYRSNLPEKLRSSMLIVRGSQTIILYSEWPRRRVQVVLKLIGSPREVLLNFDLDICAVGYDGTEVWLVPRCARALETGFNVFTMDLINGHYLGDLFKYADKGYGIRILQSYQATLATYTTQSQTDPLTRGTLLRPPPLDLAKIAAGARHWTHEFMALALKHGHGKAKDENGVNTYRERGVRGAHIASAIPVFSHAMLEPYTQNTSEPLGRNCLTGFELLMRHVALWEEVGGRIRHRDGGVHISEVARTTYADSVEVLLSSKHDIAIPLFLSPDFMDFANDIIKTALTEHGLAPVEALQPYSNETSDSDEDGEDDPEEIMVLWRLDKILNWQMLDRQIDEVREILWAFHRANENMDPECESRVQFLKTHISKRAIRDGSAEDEMEGFLRWVGRKPHHAEVMIQVLYSLAQGSADMDLC</sequence>
<dbReference type="PANTHER" id="PTHR43558">
    <property type="entry name" value="REDUCTASE, PUTATIVE (AFU_ORTHOLOGUE AFUA_3G10540)-RELATED"/>
    <property type="match status" value="1"/>
</dbReference>
<proteinExistence type="predicted"/>
<evidence type="ECO:0000256" key="1">
    <source>
        <dbReference type="SAM" id="SignalP"/>
    </source>
</evidence>
<dbReference type="PANTHER" id="PTHR43558:SF6">
    <property type="entry name" value="REDUCTASE, PUTATIVE (AFU_ORTHOLOGUE AFUA_3G10540)-RELATED"/>
    <property type="match status" value="1"/>
</dbReference>
<evidence type="ECO:0000313" key="3">
    <source>
        <dbReference type="Proteomes" id="UP000807353"/>
    </source>
</evidence>
<feature type="signal peptide" evidence="1">
    <location>
        <begin position="1"/>
        <end position="15"/>
    </location>
</feature>
<feature type="chain" id="PRO_5040364086" evidence="1">
    <location>
        <begin position="16"/>
        <end position="726"/>
    </location>
</feature>
<protein>
    <submittedName>
        <fullName evidence="2">Uncharacterized protein</fullName>
    </submittedName>
</protein>
<evidence type="ECO:0000313" key="2">
    <source>
        <dbReference type="EMBL" id="KAF9458011.1"/>
    </source>
</evidence>
<dbReference type="InterPro" id="IPR053354">
    <property type="entry name" value="MGDG_epimerase"/>
</dbReference>
<keyword evidence="1" id="KW-0732">Signal</keyword>
<dbReference type="OrthoDB" id="539213at2759"/>